<dbReference type="PROSITE" id="PS50181">
    <property type="entry name" value="FBOX"/>
    <property type="match status" value="1"/>
</dbReference>
<dbReference type="InterPro" id="IPR036770">
    <property type="entry name" value="Ankyrin_rpt-contain_sf"/>
</dbReference>
<proteinExistence type="predicted"/>
<dbReference type="PANTHER" id="PTHR24198:SF165">
    <property type="entry name" value="ANKYRIN REPEAT-CONTAINING PROTEIN-RELATED"/>
    <property type="match status" value="1"/>
</dbReference>
<dbReference type="Pfam" id="PF12796">
    <property type="entry name" value="Ank_2"/>
    <property type="match status" value="1"/>
</dbReference>
<reference evidence="4 5" key="1">
    <citation type="submission" date="2016-07" db="EMBL/GenBank/DDBJ databases">
        <title>Pervasive Adenine N6-methylation of Active Genes in Fungi.</title>
        <authorList>
            <consortium name="DOE Joint Genome Institute"/>
            <person name="Mondo S.J."/>
            <person name="Dannebaum R.O."/>
            <person name="Kuo R.C."/>
            <person name="Labutti K."/>
            <person name="Haridas S."/>
            <person name="Kuo A."/>
            <person name="Salamov A."/>
            <person name="Ahrendt S.R."/>
            <person name="Lipzen A."/>
            <person name="Sullivan W."/>
            <person name="Andreopoulos W.B."/>
            <person name="Clum A."/>
            <person name="Lindquist E."/>
            <person name="Daum C."/>
            <person name="Ramamoorthy G.K."/>
            <person name="Gryganskyi A."/>
            <person name="Culley D."/>
            <person name="Magnuson J.K."/>
            <person name="James T.Y."/>
            <person name="O'Malley M.A."/>
            <person name="Stajich J.E."/>
            <person name="Spatafora J.W."/>
            <person name="Visel A."/>
            <person name="Grigoriev I.V."/>
        </authorList>
    </citation>
    <scope>NUCLEOTIDE SEQUENCE [LARGE SCALE GENOMIC DNA]</scope>
    <source>
        <strain evidence="4 5">JEL800</strain>
    </source>
</reference>
<keyword evidence="1" id="KW-0677">Repeat</keyword>
<dbReference type="InterPro" id="IPR001810">
    <property type="entry name" value="F-box_dom"/>
</dbReference>
<protein>
    <recommendedName>
        <fullName evidence="3">F-box domain-containing protein</fullName>
    </recommendedName>
</protein>
<dbReference type="OrthoDB" id="20872at2759"/>
<dbReference type="Gene3D" id="1.25.40.20">
    <property type="entry name" value="Ankyrin repeat-containing domain"/>
    <property type="match status" value="2"/>
</dbReference>
<gene>
    <name evidence="4" type="ORF">BCR33DRAFT_716428</name>
</gene>
<evidence type="ECO:0000313" key="5">
    <source>
        <dbReference type="Proteomes" id="UP000193642"/>
    </source>
</evidence>
<keyword evidence="2" id="KW-0040">ANK repeat</keyword>
<dbReference type="SUPFAM" id="SSF48403">
    <property type="entry name" value="Ankyrin repeat"/>
    <property type="match status" value="1"/>
</dbReference>
<dbReference type="Proteomes" id="UP000193642">
    <property type="component" value="Unassembled WGS sequence"/>
</dbReference>
<comment type="caution">
    <text evidence="4">The sequence shown here is derived from an EMBL/GenBank/DDBJ whole genome shotgun (WGS) entry which is preliminary data.</text>
</comment>
<evidence type="ECO:0000256" key="1">
    <source>
        <dbReference type="ARBA" id="ARBA00022737"/>
    </source>
</evidence>
<evidence type="ECO:0000256" key="2">
    <source>
        <dbReference type="ARBA" id="ARBA00023043"/>
    </source>
</evidence>
<sequence>MMDAPSTSLVTIYSLPTEIREEILIHLPIDSRLKQVALVSKALFTQSLLFSPEFARKHLALDKARTPKADCIWSYLSLSNMIKDNTLVSELSPNQSWLKLPFFYKLNILRCQLESKNCANHTVLRRIGRSSCGSDSSTLLSTLIKDASFDPTCRSNRALLWTCMNDDVNSVRILLADPRVDPGGNHKAFLAACANSSVNTIKLMLTDPRIDPTFESNGALSLACRTATVETVQLLLEDSRIDPTINTNLFRIAVEQRDGCLVDLLLRDGRCDPAKQNNQALLVASQTNNEVVVSMLLKDPRVDPMDGECAALREAARNGLLEVVQILLADPRVDPGSFDNIVLRNALELIDEDLAGYTVLKLLLQDSRVDPTSRNSEVVRNMVRGGHLKSVALLLKDGRADPSAMENAALKLAIDGIDVEMLRVLLSDDRVDPLGGQVSAVETALTSGNVEMIQAIMADRRVMNRSRGYSLILEYYEAGKLDLVTRLIKFHGIEIVGWNPISLLDYCVSFETSGSFPNRIEEPVANVIEEGLNMLKSWNVDLLKDRSKAFRLLLINWKSIATRLENAHQ</sequence>
<accession>A0A1Y2CDT6</accession>
<dbReference type="InterPro" id="IPR002110">
    <property type="entry name" value="Ankyrin_rpt"/>
</dbReference>
<dbReference type="SMART" id="SM00248">
    <property type="entry name" value="ANK"/>
    <property type="match status" value="6"/>
</dbReference>
<name>A0A1Y2CDT6_9FUNG</name>
<dbReference type="PANTHER" id="PTHR24198">
    <property type="entry name" value="ANKYRIN REPEAT AND PROTEIN KINASE DOMAIN-CONTAINING PROTEIN"/>
    <property type="match status" value="1"/>
</dbReference>
<evidence type="ECO:0000259" key="3">
    <source>
        <dbReference type="PROSITE" id="PS50181"/>
    </source>
</evidence>
<keyword evidence="5" id="KW-1185">Reference proteome</keyword>
<feature type="domain" description="F-box" evidence="3">
    <location>
        <begin position="9"/>
        <end position="53"/>
    </location>
</feature>
<evidence type="ECO:0000313" key="4">
    <source>
        <dbReference type="EMBL" id="ORY45086.1"/>
    </source>
</evidence>
<organism evidence="4 5">
    <name type="scientific">Rhizoclosmatium globosum</name>
    <dbReference type="NCBI Taxonomy" id="329046"/>
    <lineage>
        <taxon>Eukaryota</taxon>
        <taxon>Fungi</taxon>
        <taxon>Fungi incertae sedis</taxon>
        <taxon>Chytridiomycota</taxon>
        <taxon>Chytridiomycota incertae sedis</taxon>
        <taxon>Chytridiomycetes</taxon>
        <taxon>Chytridiales</taxon>
        <taxon>Chytriomycetaceae</taxon>
        <taxon>Rhizoclosmatium</taxon>
    </lineage>
</organism>
<dbReference type="EMBL" id="MCGO01000020">
    <property type="protein sequence ID" value="ORY45086.1"/>
    <property type="molecule type" value="Genomic_DNA"/>
</dbReference>
<dbReference type="AlphaFoldDB" id="A0A1Y2CDT6"/>